<dbReference type="Proteomes" id="UP000002279">
    <property type="component" value="Chromosome X1"/>
</dbReference>
<dbReference type="Pfam" id="PF00400">
    <property type="entry name" value="WD40"/>
    <property type="match status" value="2"/>
</dbReference>
<reference evidence="14 15" key="1">
    <citation type="journal article" date="2008" name="Nature">
        <title>Genome analysis of the platypus reveals unique signatures of evolution.</title>
        <authorList>
            <person name="Warren W.C."/>
            <person name="Hillier L.W."/>
            <person name="Marshall Graves J.A."/>
            <person name="Birney E."/>
            <person name="Ponting C.P."/>
            <person name="Grutzner F."/>
            <person name="Belov K."/>
            <person name="Miller W."/>
            <person name="Clarke L."/>
            <person name="Chinwalla A.T."/>
            <person name="Yang S.P."/>
            <person name="Heger A."/>
            <person name="Locke D.P."/>
            <person name="Miethke P."/>
            <person name="Waters P.D."/>
            <person name="Veyrunes F."/>
            <person name="Fulton L."/>
            <person name="Fulton B."/>
            <person name="Graves T."/>
            <person name="Wallis J."/>
            <person name="Puente X.S."/>
            <person name="Lopez-Otin C."/>
            <person name="Ordonez G.R."/>
            <person name="Eichler E.E."/>
            <person name="Chen L."/>
            <person name="Cheng Z."/>
            <person name="Deakin J.E."/>
            <person name="Alsop A."/>
            <person name="Thompson K."/>
            <person name="Kirby P."/>
            <person name="Papenfuss A.T."/>
            <person name="Wakefield M.J."/>
            <person name="Olender T."/>
            <person name="Lancet D."/>
            <person name="Huttley G.A."/>
            <person name="Smit A.F."/>
            <person name="Pask A."/>
            <person name="Temple-Smith P."/>
            <person name="Batzer M.A."/>
            <person name="Walker J.A."/>
            <person name="Konkel M.K."/>
            <person name="Harris R.S."/>
            <person name="Whittington C.M."/>
            <person name="Wong E.S."/>
            <person name="Gemmell N.J."/>
            <person name="Buschiazzo E."/>
            <person name="Vargas Jentzsch I.M."/>
            <person name="Merkel A."/>
            <person name="Schmitz J."/>
            <person name="Zemann A."/>
            <person name="Churakov G."/>
            <person name="Kriegs J.O."/>
            <person name="Brosius J."/>
            <person name="Murchison E.P."/>
            <person name="Sachidanandam R."/>
            <person name="Smith C."/>
            <person name="Hannon G.J."/>
            <person name="Tsend-Ayush E."/>
            <person name="McMillan D."/>
            <person name="Attenborough R."/>
            <person name="Rens W."/>
            <person name="Ferguson-Smith M."/>
            <person name="Lefevre C.M."/>
            <person name="Sharp J.A."/>
            <person name="Nicholas K.R."/>
            <person name="Ray D.A."/>
            <person name="Kube M."/>
            <person name="Reinhardt R."/>
            <person name="Pringle T.H."/>
            <person name="Taylor J."/>
            <person name="Jones R.C."/>
            <person name="Nixon B."/>
            <person name="Dacheux J.L."/>
            <person name="Niwa H."/>
            <person name="Sekita Y."/>
            <person name="Huang X."/>
            <person name="Stark A."/>
            <person name="Kheradpour P."/>
            <person name="Kellis M."/>
            <person name="Flicek P."/>
            <person name="Chen Y."/>
            <person name="Webber C."/>
            <person name="Hardison R."/>
            <person name="Nelson J."/>
            <person name="Hallsworth-Pepin K."/>
            <person name="Delehaunty K."/>
            <person name="Markovic C."/>
            <person name="Minx P."/>
            <person name="Feng Y."/>
            <person name="Kremitzki C."/>
            <person name="Mitreva M."/>
            <person name="Glasscock J."/>
            <person name="Wylie T."/>
            <person name="Wohldmann P."/>
            <person name="Thiru P."/>
            <person name="Nhan M.N."/>
            <person name="Pohl C.S."/>
            <person name="Smith S.M."/>
            <person name="Hou S."/>
            <person name="Nefedov M."/>
            <person name="de Jong P.J."/>
            <person name="Renfree M.B."/>
            <person name="Mardis E.R."/>
            <person name="Wilson R.K."/>
        </authorList>
    </citation>
    <scope>NUCLEOTIDE SEQUENCE [LARGE SCALE GENOMIC DNA]</scope>
    <source>
        <strain evidence="14 15">Glennie</strain>
    </source>
</reference>
<dbReference type="FunCoup" id="F6ZLR0">
    <property type="interactions" value="2099"/>
</dbReference>
<dbReference type="HOGENOM" id="CLU_002615_0_0_1"/>
<evidence type="ECO:0000256" key="8">
    <source>
        <dbReference type="ARBA" id="ARBA00041816"/>
    </source>
</evidence>
<dbReference type="PROSITE" id="PS50082">
    <property type="entry name" value="WD_REPEATS_2"/>
    <property type="match status" value="1"/>
</dbReference>
<keyword evidence="15" id="KW-1185">Reference proteome</keyword>
<evidence type="ECO:0000256" key="9">
    <source>
        <dbReference type="ARBA" id="ARBA00045751"/>
    </source>
</evidence>
<sequence>MEGSGDVSGPPPALLGMESVLLLAPVTALECVGGYLLAGEGPNLMVYSLKSEEALRTVQCEQNVLRHYRVHGLKERGAPGTRRASGTTLAVFGGKGLRVVKLSDEQDGTSLTPLSRLCELPDWIWDVRWLEDTVERSACLALVLAHNSVLLYDCVTQERLQEVHCEEKCILYSALLVGNNWQELVVIAGTVFNQLVVWCVADPAGKEARIQPRRRIGGHSGVIFSICYLEKKGILASASDDRSIRVWSVGDLRELRGAVRCILVCYGHQSRVWSVRLLSEYIISIGEDSACIVWSYDGERIQSFKGHRGRSIRALAVHEAQKWVITGGADAGIRIWRLPGHGSRGDGLLPLNFASFTLKGTPKAVSLVDTKRLLAMTDVGAVYLYELGVRRWKFILEDSNYQSYSLLEAAQLAGATGMCAIGNLEGCIKIFSLHRPEEAKDVKLFEGKVHSLSWVSHPSPDPPNGSLCRALFASGPWGVLVWLDVSCGPLGHISSVVERRRYLLPLCKQRWHTCIAFLPRGDFVVCGDRRGSLFIFSCGPSPGSTVEDQCTRGEREREADSEEDNGEAASEWSPAPAEGGPVSLLFGVHGKQGVTSVTCHGGFIYSTGRDGLLQQLCVRGDRLRVLRKQKPCKGMDWVARLCFAPDESLLVLGFHSTDFVLWSMRTHEKLYSVPCGGGHRSWSFTGDPSSGVFAFIKAGDVVVHQNREGGRGGTRAVLKESLHGRELTSVRYVGTVRTPDGEPITILVTGSEDTTVNVLAFRASPSTAVTLATVSVHISSVRALAVARVEMDRGKGHTAGLSALLFSAGGRAEIECHRLMIHCDRGANGTVRCQVIHVASHQLDKHWDHMKNKHKLIKVDPETRYMSIAVMADAALKQPGSCLILAAACSDGSVRLFLMWESDQKLLLLAESFYHQRCVLKVQLFAHQGVDGERRVLLCSAVTDGSISFWDVTAALDQETETRESPVGKRMPCDLGLPCLTIRAQSGGINSLHVRPEAGQYLMASGSDDGSIQVCVIAVETSPGTLPPTPLGSSRPPQPLQRVRVRVVQKLLVLSAHAAQVTGLRILRPDLMVSASIDQRLTFWRLSKGGLEFLGSRTCHVADASELDCWRTEEDKSYHCVISGQGLEIIHCRI</sequence>
<protein>
    <recommendedName>
        <fullName evidence="7">tRNA (34-2'-O)-methyltransferase regulator WDR6</fullName>
    </recommendedName>
    <alternativeName>
        <fullName evidence="8">WD repeat-containing protein 6</fullName>
    </alternativeName>
</protein>
<comment type="subunit">
    <text evidence="10">Interacts with FTSJ1; the interaction is direct, and required for 2'-O-methylation of position 34 in substrate tRNAs. Interacts with IRS4. Interacts with STK11/LKB1.</text>
</comment>
<evidence type="ECO:0000256" key="12">
    <source>
        <dbReference type="SAM" id="MobiDB-lite"/>
    </source>
</evidence>
<dbReference type="GO" id="GO:0030488">
    <property type="term" value="P:tRNA methylation"/>
    <property type="evidence" value="ECO:0000318"/>
    <property type="project" value="GO_Central"/>
</dbReference>
<reference evidence="14" key="3">
    <citation type="submission" date="2025-09" db="UniProtKB">
        <authorList>
            <consortium name="Ensembl"/>
        </authorList>
    </citation>
    <scope>IDENTIFICATION</scope>
    <source>
        <strain evidence="14">Glennie</strain>
    </source>
</reference>
<evidence type="ECO:0000256" key="7">
    <source>
        <dbReference type="ARBA" id="ARBA00040154"/>
    </source>
</evidence>
<dbReference type="RefSeq" id="XP_007666495.1">
    <property type="nucleotide sequence ID" value="XM_007668305.4"/>
</dbReference>
<dbReference type="CTD" id="11180"/>
<feature type="repeat" description="WD" evidence="11">
    <location>
        <begin position="216"/>
        <end position="257"/>
    </location>
</feature>
<keyword evidence="13" id="KW-0732">Signal</keyword>
<dbReference type="KEGG" id="oaa:100073881"/>
<accession>F6ZLR0</accession>
<comment type="similarity">
    <text evidence="6">Belongs to the WD repeat WDR6 family.</text>
</comment>
<dbReference type="SUPFAM" id="SSF50978">
    <property type="entry name" value="WD40 repeat-like"/>
    <property type="match status" value="1"/>
</dbReference>
<keyword evidence="4" id="KW-0819">tRNA processing</keyword>
<dbReference type="AlphaFoldDB" id="F6ZLR0"/>
<feature type="region of interest" description="Disordered" evidence="12">
    <location>
        <begin position="542"/>
        <end position="577"/>
    </location>
</feature>
<dbReference type="GeneTree" id="ENSGT00420000029923"/>
<organism evidence="14 15">
    <name type="scientific">Ornithorhynchus anatinus</name>
    <name type="common">Duckbill platypus</name>
    <dbReference type="NCBI Taxonomy" id="9258"/>
    <lineage>
        <taxon>Eukaryota</taxon>
        <taxon>Metazoa</taxon>
        <taxon>Chordata</taxon>
        <taxon>Craniata</taxon>
        <taxon>Vertebrata</taxon>
        <taxon>Euteleostomi</taxon>
        <taxon>Mammalia</taxon>
        <taxon>Monotremata</taxon>
        <taxon>Ornithorhynchidae</taxon>
        <taxon>Ornithorhynchus</taxon>
    </lineage>
</organism>
<dbReference type="PANTHER" id="PTHR14344:SF3">
    <property type="entry name" value="WD REPEAT-CONTAINING PROTEIN 6"/>
    <property type="match status" value="1"/>
</dbReference>
<feature type="compositionally biased region" description="Low complexity" evidence="12">
    <location>
        <begin position="567"/>
        <end position="577"/>
    </location>
</feature>
<dbReference type="OrthoDB" id="5594999at2759"/>
<comment type="function">
    <text evidence="9">Together with methyltransferase FTSJ1, methylates the 2'-O-ribose of nucleotides at position 34 of the tRNA anticodon loop of substrate tRNAs. Required for the correct positioning of the substrate tRNA for methylation. Required to suppress amino acid starvation-induced autophagy. Enhances the STK11/LKB1-induced cell growth suppression activity.</text>
</comment>
<dbReference type="Bgee" id="ENSOANG00000010910">
    <property type="expression patterns" value="Expressed in fibroblast and 7 other cell types or tissues"/>
</dbReference>
<evidence type="ECO:0000256" key="13">
    <source>
        <dbReference type="SAM" id="SignalP"/>
    </source>
</evidence>
<dbReference type="InterPro" id="IPR011047">
    <property type="entry name" value="Quinoprotein_ADH-like_sf"/>
</dbReference>
<dbReference type="GO" id="GO:0005737">
    <property type="term" value="C:cytoplasm"/>
    <property type="evidence" value="ECO:0000318"/>
    <property type="project" value="GO_Central"/>
</dbReference>
<feature type="signal peptide" evidence="13">
    <location>
        <begin position="1"/>
        <end position="28"/>
    </location>
</feature>
<evidence type="ECO:0000256" key="3">
    <source>
        <dbReference type="ARBA" id="ARBA00022574"/>
    </source>
</evidence>
<dbReference type="Ensembl" id="ENSOANT00000017289.3">
    <property type="protein sequence ID" value="ENSOANP00000017286.2"/>
    <property type="gene ID" value="ENSOANG00000010910.3"/>
</dbReference>
<name>F6ZLR0_ORNAN</name>
<evidence type="ECO:0000256" key="10">
    <source>
        <dbReference type="ARBA" id="ARBA00047056"/>
    </source>
</evidence>
<feature type="compositionally biased region" description="Basic and acidic residues" evidence="12">
    <location>
        <begin position="549"/>
        <end position="558"/>
    </location>
</feature>
<keyword evidence="3 11" id="KW-0853">WD repeat</keyword>
<keyword evidence="5" id="KW-0677">Repeat</keyword>
<dbReference type="SMART" id="SM00320">
    <property type="entry name" value="WD40"/>
    <property type="match status" value="8"/>
</dbReference>
<dbReference type="InterPro" id="IPR051973">
    <property type="entry name" value="tRNA_Anticodon_Mtase-Reg"/>
</dbReference>
<evidence type="ECO:0000313" key="15">
    <source>
        <dbReference type="Proteomes" id="UP000002279"/>
    </source>
</evidence>
<dbReference type="InParanoid" id="F6ZLR0"/>
<dbReference type="InterPro" id="IPR001680">
    <property type="entry name" value="WD40_rpt"/>
</dbReference>
<dbReference type="STRING" id="9258.ENSOANP00000017286"/>
<dbReference type="InterPro" id="IPR015943">
    <property type="entry name" value="WD40/YVTN_repeat-like_dom_sf"/>
</dbReference>
<dbReference type="InterPro" id="IPR036322">
    <property type="entry name" value="WD40_repeat_dom_sf"/>
</dbReference>
<dbReference type="PROSITE" id="PS50294">
    <property type="entry name" value="WD_REPEATS_REGION"/>
    <property type="match status" value="1"/>
</dbReference>
<evidence type="ECO:0000256" key="4">
    <source>
        <dbReference type="ARBA" id="ARBA00022694"/>
    </source>
</evidence>
<evidence type="ECO:0000256" key="11">
    <source>
        <dbReference type="PROSITE-ProRule" id="PRU00221"/>
    </source>
</evidence>
<evidence type="ECO:0000256" key="1">
    <source>
        <dbReference type="ARBA" id="ARBA00004496"/>
    </source>
</evidence>
<dbReference type="GeneID" id="100073881"/>
<proteinExistence type="inferred from homology"/>
<dbReference type="OMA" id="IIVWSCF"/>
<gene>
    <name evidence="14" type="primary">WDR6</name>
</gene>
<evidence type="ECO:0000256" key="5">
    <source>
        <dbReference type="ARBA" id="ARBA00022737"/>
    </source>
</evidence>
<dbReference type="eggNOG" id="KOG0974">
    <property type="taxonomic scope" value="Eukaryota"/>
</dbReference>
<evidence type="ECO:0000256" key="2">
    <source>
        <dbReference type="ARBA" id="ARBA00022490"/>
    </source>
</evidence>
<feature type="chain" id="PRO_5003346934" description="tRNA (34-2'-O)-methyltransferase regulator WDR6" evidence="13">
    <location>
        <begin position="29"/>
        <end position="1134"/>
    </location>
</feature>
<dbReference type="Gene3D" id="2.130.10.10">
    <property type="entry name" value="YVTN repeat-like/Quinoprotein amine dehydrogenase"/>
    <property type="match status" value="4"/>
</dbReference>
<evidence type="ECO:0000256" key="6">
    <source>
        <dbReference type="ARBA" id="ARBA00038255"/>
    </source>
</evidence>
<reference evidence="14" key="2">
    <citation type="submission" date="2025-08" db="UniProtKB">
        <authorList>
            <consortium name="Ensembl"/>
        </authorList>
    </citation>
    <scope>IDENTIFICATION</scope>
    <source>
        <strain evidence="14">Glennie</strain>
    </source>
</reference>
<comment type="subcellular location">
    <subcellularLocation>
        <location evidence="1">Cytoplasm</location>
    </subcellularLocation>
</comment>
<dbReference type="PANTHER" id="PTHR14344">
    <property type="entry name" value="WD REPEAT PROTEIN"/>
    <property type="match status" value="1"/>
</dbReference>
<keyword evidence="2" id="KW-0963">Cytoplasm</keyword>
<evidence type="ECO:0000313" key="14">
    <source>
        <dbReference type="Ensembl" id="ENSOANP00000017286.2"/>
    </source>
</evidence>
<dbReference type="SUPFAM" id="SSF50998">
    <property type="entry name" value="Quinoprotein alcohol dehydrogenase-like"/>
    <property type="match status" value="1"/>
</dbReference>